<sequence length="106" mass="11853">MALSFSHHPVLHGNKLPLALQSQCITSSKPNNTCTFTYPSIRCCSSLNQKSSCINLKTCKNCKTQFDPALNHPLACRFHTARFGVTPTSFLSSYLFCPCTLLWFSF</sequence>
<dbReference type="EMBL" id="QZWG01000018">
    <property type="protein sequence ID" value="RZB54235.1"/>
    <property type="molecule type" value="Genomic_DNA"/>
</dbReference>
<accession>A0A445FZ66</accession>
<dbReference type="AlphaFoldDB" id="A0A445FZ66"/>
<organism evidence="1 2">
    <name type="scientific">Glycine soja</name>
    <name type="common">Wild soybean</name>
    <dbReference type="NCBI Taxonomy" id="3848"/>
    <lineage>
        <taxon>Eukaryota</taxon>
        <taxon>Viridiplantae</taxon>
        <taxon>Streptophyta</taxon>
        <taxon>Embryophyta</taxon>
        <taxon>Tracheophyta</taxon>
        <taxon>Spermatophyta</taxon>
        <taxon>Magnoliopsida</taxon>
        <taxon>eudicotyledons</taxon>
        <taxon>Gunneridae</taxon>
        <taxon>Pentapetalae</taxon>
        <taxon>rosids</taxon>
        <taxon>fabids</taxon>
        <taxon>Fabales</taxon>
        <taxon>Fabaceae</taxon>
        <taxon>Papilionoideae</taxon>
        <taxon>50 kb inversion clade</taxon>
        <taxon>NPAAA clade</taxon>
        <taxon>indigoferoid/millettioid clade</taxon>
        <taxon>Phaseoleae</taxon>
        <taxon>Glycine</taxon>
        <taxon>Glycine subgen. Soja</taxon>
    </lineage>
</organism>
<keyword evidence="2" id="KW-1185">Reference proteome</keyword>
<dbReference type="PANTHER" id="PTHR35106:SF5">
    <property type="entry name" value="CARBOXYPEPTIDASE"/>
    <property type="match status" value="1"/>
</dbReference>
<reference evidence="1 2" key="1">
    <citation type="submission" date="2018-09" db="EMBL/GenBank/DDBJ databases">
        <title>A high-quality reference genome of wild soybean provides a powerful tool to mine soybean genomes.</title>
        <authorList>
            <person name="Xie M."/>
            <person name="Chung C.Y.L."/>
            <person name="Li M.-W."/>
            <person name="Wong F.-L."/>
            <person name="Chan T.-F."/>
            <person name="Lam H.-M."/>
        </authorList>
    </citation>
    <scope>NUCLEOTIDE SEQUENCE [LARGE SCALE GENOMIC DNA]</scope>
    <source>
        <strain evidence="2">cv. W05</strain>
        <tissue evidence="1">Hypocotyl of etiolated seedlings</tissue>
    </source>
</reference>
<name>A0A445FZ66_GLYSO</name>
<gene>
    <name evidence="1" type="ORF">D0Y65_049920</name>
</gene>
<comment type="caution">
    <text evidence="1">The sequence shown here is derived from an EMBL/GenBank/DDBJ whole genome shotgun (WGS) entry which is preliminary data.</text>
</comment>
<evidence type="ECO:0000313" key="1">
    <source>
        <dbReference type="EMBL" id="RZB54235.1"/>
    </source>
</evidence>
<dbReference type="PANTHER" id="PTHR35106">
    <property type="entry name" value="BNAA07G25190D PROTEIN"/>
    <property type="match status" value="1"/>
</dbReference>
<protein>
    <submittedName>
        <fullName evidence="1">Uncharacterized protein</fullName>
    </submittedName>
</protein>
<dbReference type="Proteomes" id="UP000289340">
    <property type="component" value="Chromosome 18"/>
</dbReference>
<proteinExistence type="predicted"/>
<evidence type="ECO:0000313" key="2">
    <source>
        <dbReference type="Proteomes" id="UP000289340"/>
    </source>
</evidence>